<dbReference type="RefSeq" id="WP_167080334.1">
    <property type="nucleotide sequence ID" value="NZ_BAAADC010000001.1"/>
</dbReference>
<proteinExistence type="inferred from homology"/>
<accession>A0A846MVH9</accession>
<dbReference type="GO" id="GO:0016491">
    <property type="term" value="F:oxidoreductase activity"/>
    <property type="evidence" value="ECO:0007669"/>
    <property type="project" value="UniProtKB-KW"/>
</dbReference>
<feature type="domain" description="Ketoreductase" evidence="3">
    <location>
        <begin position="5"/>
        <end position="200"/>
    </location>
</feature>
<evidence type="ECO:0000256" key="2">
    <source>
        <dbReference type="ARBA" id="ARBA00023002"/>
    </source>
</evidence>
<dbReference type="InterPro" id="IPR002347">
    <property type="entry name" value="SDR_fam"/>
</dbReference>
<dbReference type="InterPro" id="IPR036291">
    <property type="entry name" value="NAD(P)-bd_dom_sf"/>
</dbReference>
<name>A0A846MVH9_9PROT</name>
<dbReference type="SMART" id="SM00822">
    <property type="entry name" value="PKS_KR"/>
    <property type="match status" value="1"/>
</dbReference>
<dbReference type="AlphaFoldDB" id="A0A846MVH9"/>
<comment type="caution">
    <text evidence="4">The sequence shown here is derived from an EMBL/GenBank/DDBJ whole genome shotgun (WGS) entry which is preliminary data.</text>
</comment>
<dbReference type="SUPFAM" id="SSF51735">
    <property type="entry name" value="NAD(P)-binding Rossmann-fold domains"/>
    <property type="match status" value="1"/>
</dbReference>
<gene>
    <name evidence="4" type="ORF">FHS83_000388</name>
</gene>
<dbReference type="PANTHER" id="PTHR44196">
    <property type="entry name" value="DEHYDROGENASE/REDUCTASE SDR FAMILY MEMBER 7B"/>
    <property type="match status" value="1"/>
</dbReference>
<dbReference type="PANTHER" id="PTHR44196:SF4">
    <property type="entry name" value="SHORT CHAIN DEHYDROGENASE"/>
    <property type="match status" value="1"/>
</dbReference>
<dbReference type="Gene3D" id="3.40.50.720">
    <property type="entry name" value="NAD(P)-binding Rossmann-like Domain"/>
    <property type="match status" value="1"/>
</dbReference>
<keyword evidence="2" id="KW-0560">Oxidoreductase</keyword>
<dbReference type="GO" id="GO:0016020">
    <property type="term" value="C:membrane"/>
    <property type="evidence" value="ECO:0007669"/>
    <property type="project" value="TreeGrafter"/>
</dbReference>
<dbReference type="Pfam" id="PF00106">
    <property type="entry name" value="adh_short"/>
    <property type="match status" value="1"/>
</dbReference>
<reference evidence="4 5" key="1">
    <citation type="submission" date="2020-03" db="EMBL/GenBank/DDBJ databases">
        <title>Genomic Encyclopedia of Type Strains, Phase IV (KMG-IV): sequencing the most valuable type-strain genomes for metagenomic binning, comparative biology and taxonomic classification.</title>
        <authorList>
            <person name="Goeker M."/>
        </authorList>
    </citation>
    <scope>NUCLEOTIDE SEQUENCE [LARGE SCALE GENOMIC DNA]</scope>
    <source>
        <strain evidence="4 5">DSM 19867</strain>
    </source>
</reference>
<dbReference type="EMBL" id="JAASRM010000001">
    <property type="protein sequence ID" value="NIK87070.1"/>
    <property type="molecule type" value="Genomic_DNA"/>
</dbReference>
<dbReference type="Proteomes" id="UP000570514">
    <property type="component" value="Unassembled WGS sequence"/>
</dbReference>
<protein>
    <submittedName>
        <fullName evidence="4">NAD(P)-dependent dehydrogenase (Short-subunit alcohol dehydrogenase family)</fullName>
    </submittedName>
</protein>
<dbReference type="PRINTS" id="PR00081">
    <property type="entry name" value="GDHRDH"/>
</dbReference>
<keyword evidence="5" id="KW-1185">Reference proteome</keyword>
<evidence type="ECO:0000313" key="4">
    <source>
        <dbReference type="EMBL" id="NIK87070.1"/>
    </source>
</evidence>
<organism evidence="4 5">
    <name type="scientific">Rhizomicrobium palustre</name>
    <dbReference type="NCBI Taxonomy" id="189966"/>
    <lineage>
        <taxon>Bacteria</taxon>
        <taxon>Pseudomonadati</taxon>
        <taxon>Pseudomonadota</taxon>
        <taxon>Alphaproteobacteria</taxon>
        <taxon>Micropepsales</taxon>
        <taxon>Micropepsaceae</taxon>
        <taxon>Rhizomicrobium</taxon>
    </lineage>
</organism>
<dbReference type="InterPro" id="IPR020904">
    <property type="entry name" value="Sc_DH/Rdtase_CS"/>
</dbReference>
<comment type="similarity">
    <text evidence="1">Belongs to the short-chain dehydrogenases/reductases (SDR) family.</text>
</comment>
<dbReference type="PROSITE" id="PS00061">
    <property type="entry name" value="ADH_SHORT"/>
    <property type="match status" value="1"/>
</dbReference>
<evidence type="ECO:0000259" key="3">
    <source>
        <dbReference type="SMART" id="SM00822"/>
    </source>
</evidence>
<dbReference type="InterPro" id="IPR057326">
    <property type="entry name" value="KR_dom"/>
</dbReference>
<evidence type="ECO:0000256" key="1">
    <source>
        <dbReference type="ARBA" id="ARBA00006484"/>
    </source>
</evidence>
<evidence type="ECO:0000313" key="5">
    <source>
        <dbReference type="Proteomes" id="UP000570514"/>
    </source>
</evidence>
<sequence>MSAPRLVLITGASRGIGRAAAVALAGEGCHLVLVARSVGGLEETDDAVKAAGGSATLVPLDLRDGDGLDRLGASIFERWGKLDGFLGNAGVLGALTPLSHLDVKLYDELLAVNVTANWRLIRSLDPLLKRAEAGRVVFVSSSVAQKPRAFWGGYAMTKAALESLALTYAAECEATPVKVNVLNPGATATAMRAKAMPGEDPSTLPSAEAVAALAAKMLTPEWTEQGAVVKYREWVKG</sequence>